<dbReference type="InterPro" id="IPR041108">
    <property type="entry name" value="PP_kinase_C_1"/>
</dbReference>
<dbReference type="Pfam" id="PF13090">
    <property type="entry name" value="PP_kinase_C"/>
    <property type="match status" value="1"/>
</dbReference>
<evidence type="ECO:0000313" key="14">
    <source>
        <dbReference type="EMBL" id="CAB4891672.1"/>
    </source>
</evidence>
<keyword evidence="6" id="KW-0418">Kinase</keyword>
<dbReference type="GO" id="GO:0006799">
    <property type="term" value="P:polyphosphate biosynthetic process"/>
    <property type="evidence" value="ECO:0007669"/>
    <property type="project" value="InterPro"/>
</dbReference>
<dbReference type="NCBIfam" id="NF003922">
    <property type="entry name" value="PRK05443.2-3"/>
    <property type="match status" value="1"/>
</dbReference>
<dbReference type="InterPro" id="IPR025198">
    <property type="entry name" value="PPK_N_dom"/>
</dbReference>
<evidence type="ECO:0000259" key="11">
    <source>
        <dbReference type="Pfam" id="PF13090"/>
    </source>
</evidence>
<dbReference type="InterPro" id="IPR025200">
    <property type="entry name" value="PPK_C_dom2"/>
</dbReference>
<dbReference type="NCBIfam" id="NF003921">
    <property type="entry name" value="PRK05443.2-2"/>
    <property type="match status" value="1"/>
</dbReference>
<evidence type="ECO:0000256" key="6">
    <source>
        <dbReference type="ARBA" id="ARBA00022777"/>
    </source>
</evidence>
<keyword evidence="8" id="KW-0460">Magnesium</keyword>
<evidence type="ECO:0000256" key="7">
    <source>
        <dbReference type="ARBA" id="ARBA00022840"/>
    </source>
</evidence>
<sequence>MTRTQTAESAEHHYLNRELSWLDFNARVLALAENPATPLLERVKFLAIFSKNLDEFFQVRVAGLKDRIAAGVRKRSIDGRTAQQQLELILKMARELTVRADEAFLGPVCLGLAEAGITFSTWSQLEDADRKWLTEEFHRRIFPVLTPLAVDPGHPFPYISTLSLNLGVIVRDPDRGERRFARVKVPPLLPRFMVLPDGVRFVALEQVIAAHMEDLFPGMDVEDCVTFRVTRNADLTVEDEEADDLLAAIEMELRRRRFGKAVRLEVEEDISSESLELIRQELELEDDDVFAHAAPIDLGGLFTVYGLDRDDLKYEDFAPLTQARLSSEIEDEAPDLFSVIAEGDLLLHHPYDSFVSSVEEFIHQAAMDPKVLTIKLTLYRTSGDSPILASLIRAAEQGKQVAALVELKARFDEERNIEWARRLEQAGVHVVYGLVGLKTHTKTCLVVRQEGDGVRRYCHIGTGNYNSKTARTYEDIGLLTADEQAGADLSQLFNYLTGYARNVEYQRLLVAPHSLRSGLVELIRNERTAGQGKGHIVMKMNSLADPELIEELYSASADGVRVELIVRGICCLRPGVPGLSENITVRSIVGRYLEHSRIYRFGNGRGPSVPLHFIGSADLMPRNLDRRVEAMVPIEDPALAQRIDDVLKVSLSDDSLAWELADSDWTPVTRRRTVETHLELQRLAMERASIEIR</sequence>
<feature type="domain" description="Polyphosphate kinase C-terminal" evidence="11">
    <location>
        <begin position="508"/>
        <end position="666"/>
    </location>
</feature>
<dbReference type="AlphaFoldDB" id="A0A6J6TMQ8"/>
<dbReference type="PIRSF" id="PIRSF015589">
    <property type="entry name" value="PP_kinase"/>
    <property type="match status" value="1"/>
</dbReference>
<evidence type="ECO:0000256" key="3">
    <source>
        <dbReference type="ARBA" id="ARBA00022679"/>
    </source>
</evidence>
<name>A0A6J6TMQ8_9ZZZZ</name>
<dbReference type="EMBL" id="CAFBMG010000014">
    <property type="protein sequence ID" value="CAB4891672.1"/>
    <property type="molecule type" value="Genomic_DNA"/>
</dbReference>
<keyword evidence="7" id="KW-0067">ATP-binding</keyword>
<dbReference type="GO" id="GO:0046872">
    <property type="term" value="F:metal ion binding"/>
    <property type="evidence" value="ECO:0007669"/>
    <property type="project" value="UniProtKB-KW"/>
</dbReference>
<dbReference type="NCBIfam" id="NF003917">
    <property type="entry name" value="PRK05443.1-1"/>
    <property type="match status" value="1"/>
</dbReference>
<evidence type="ECO:0000259" key="9">
    <source>
        <dbReference type="Pfam" id="PF02503"/>
    </source>
</evidence>
<evidence type="ECO:0000313" key="13">
    <source>
        <dbReference type="EMBL" id="CAB4747993.1"/>
    </source>
</evidence>
<evidence type="ECO:0000256" key="8">
    <source>
        <dbReference type="ARBA" id="ARBA00022842"/>
    </source>
</evidence>
<gene>
    <name evidence="13" type="ORF">UFOPK2766_01477</name>
    <name evidence="14" type="ORF">UFOPK3519_00315</name>
</gene>
<evidence type="ECO:0000259" key="12">
    <source>
        <dbReference type="Pfam" id="PF17941"/>
    </source>
</evidence>
<dbReference type="SUPFAM" id="SSF140356">
    <property type="entry name" value="PPK N-terminal domain-like"/>
    <property type="match status" value="1"/>
</dbReference>
<dbReference type="SUPFAM" id="SSF56024">
    <property type="entry name" value="Phospholipase D/nuclease"/>
    <property type="match status" value="2"/>
</dbReference>
<dbReference type="NCBIfam" id="TIGR03705">
    <property type="entry name" value="poly_P_kin"/>
    <property type="match status" value="1"/>
</dbReference>
<reference evidence="13" key="1">
    <citation type="submission" date="2020-05" db="EMBL/GenBank/DDBJ databases">
        <authorList>
            <person name="Chiriac C."/>
            <person name="Salcher M."/>
            <person name="Ghai R."/>
            <person name="Kavagutti S V."/>
        </authorList>
    </citation>
    <scope>NUCLEOTIDE SEQUENCE</scope>
</reference>
<dbReference type="NCBIfam" id="NF003918">
    <property type="entry name" value="PRK05443.1-2"/>
    <property type="match status" value="1"/>
</dbReference>
<dbReference type="SUPFAM" id="SSF143724">
    <property type="entry name" value="PHP14-like"/>
    <property type="match status" value="1"/>
</dbReference>
<accession>A0A6J6TMQ8</accession>
<keyword evidence="3" id="KW-0808">Transferase</keyword>
<dbReference type="PANTHER" id="PTHR30218:SF0">
    <property type="entry name" value="POLYPHOSPHATE KINASE"/>
    <property type="match status" value="1"/>
</dbReference>
<evidence type="ECO:0000256" key="2">
    <source>
        <dbReference type="ARBA" id="ARBA00022553"/>
    </source>
</evidence>
<dbReference type="CDD" id="cd09165">
    <property type="entry name" value="PLDc_PaPPK1_C1_like"/>
    <property type="match status" value="1"/>
</dbReference>
<dbReference type="EC" id="2.7.4.1" evidence="1"/>
<evidence type="ECO:0000259" key="10">
    <source>
        <dbReference type="Pfam" id="PF13089"/>
    </source>
</evidence>
<dbReference type="InterPro" id="IPR003414">
    <property type="entry name" value="PP_kinase"/>
</dbReference>
<dbReference type="Pfam" id="PF13089">
    <property type="entry name" value="PP_kinase_N"/>
    <property type="match status" value="1"/>
</dbReference>
<dbReference type="InterPro" id="IPR024953">
    <property type="entry name" value="PP_kinase_middle"/>
</dbReference>
<evidence type="ECO:0000256" key="1">
    <source>
        <dbReference type="ARBA" id="ARBA00012960"/>
    </source>
</evidence>
<dbReference type="Pfam" id="PF17941">
    <property type="entry name" value="PP_kinase_C_1"/>
    <property type="match status" value="1"/>
</dbReference>
<dbReference type="Gene3D" id="3.30.1840.10">
    <property type="entry name" value="Polyphosphate kinase middle domain"/>
    <property type="match status" value="1"/>
</dbReference>
<dbReference type="GO" id="GO:0005524">
    <property type="term" value="F:ATP binding"/>
    <property type="evidence" value="ECO:0007669"/>
    <property type="project" value="UniProtKB-KW"/>
</dbReference>
<dbReference type="Gene3D" id="3.30.870.10">
    <property type="entry name" value="Endonuclease Chain A"/>
    <property type="match status" value="2"/>
</dbReference>
<feature type="domain" description="Polyphosphate kinase middle" evidence="9">
    <location>
        <begin position="129"/>
        <end position="303"/>
    </location>
</feature>
<dbReference type="HAMAP" id="MF_00347">
    <property type="entry name" value="Polyphosphate_kinase"/>
    <property type="match status" value="1"/>
</dbReference>
<keyword evidence="4" id="KW-0479">Metal-binding</keyword>
<protein>
    <recommendedName>
        <fullName evidence="1">ATP-polyphosphate phosphotransferase</fullName>
        <ecNumber evidence="1">2.7.4.1</ecNumber>
    </recommendedName>
</protein>
<keyword evidence="2" id="KW-0597">Phosphoprotein</keyword>
<dbReference type="GO" id="GO:0009358">
    <property type="term" value="C:polyphosphate kinase complex"/>
    <property type="evidence" value="ECO:0007669"/>
    <property type="project" value="InterPro"/>
</dbReference>
<dbReference type="InterPro" id="IPR036830">
    <property type="entry name" value="PP_kinase_middle_dom_sf"/>
</dbReference>
<proteinExistence type="inferred from homology"/>
<dbReference type="PANTHER" id="PTHR30218">
    <property type="entry name" value="POLYPHOSPHATE KINASE"/>
    <property type="match status" value="1"/>
</dbReference>
<evidence type="ECO:0000256" key="4">
    <source>
        <dbReference type="ARBA" id="ARBA00022723"/>
    </source>
</evidence>
<feature type="domain" description="Polyphosphate kinase C-terminal" evidence="12">
    <location>
        <begin position="336"/>
        <end position="501"/>
    </location>
</feature>
<dbReference type="InterPro" id="IPR036832">
    <property type="entry name" value="PPK_N_dom_sf"/>
</dbReference>
<dbReference type="FunFam" id="3.30.870.10:FF:000001">
    <property type="entry name" value="Polyphosphate kinase"/>
    <property type="match status" value="1"/>
</dbReference>
<dbReference type="Pfam" id="PF02503">
    <property type="entry name" value="PP_kinase"/>
    <property type="match status" value="1"/>
</dbReference>
<feature type="domain" description="Polyphosphate kinase N-terminal" evidence="10">
    <location>
        <begin position="14"/>
        <end position="119"/>
    </location>
</feature>
<organism evidence="13">
    <name type="scientific">freshwater metagenome</name>
    <dbReference type="NCBI Taxonomy" id="449393"/>
    <lineage>
        <taxon>unclassified sequences</taxon>
        <taxon>metagenomes</taxon>
        <taxon>ecological metagenomes</taxon>
    </lineage>
</organism>
<keyword evidence="5" id="KW-0547">Nucleotide-binding</keyword>
<evidence type="ECO:0000256" key="5">
    <source>
        <dbReference type="ARBA" id="ARBA00022741"/>
    </source>
</evidence>
<dbReference type="Gene3D" id="1.20.58.310">
    <property type="entry name" value="Polyphosphate kinase N-terminal domain"/>
    <property type="match status" value="1"/>
</dbReference>
<dbReference type="EMBL" id="CAEZYU010000070">
    <property type="protein sequence ID" value="CAB4747993.1"/>
    <property type="molecule type" value="Genomic_DNA"/>
</dbReference>
<dbReference type="CDD" id="cd09168">
    <property type="entry name" value="PLDc_PaPPK1_C2_like"/>
    <property type="match status" value="1"/>
</dbReference>
<dbReference type="GO" id="GO:0008976">
    <property type="term" value="F:polyphosphate kinase activity"/>
    <property type="evidence" value="ECO:0007669"/>
    <property type="project" value="UniProtKB-EC"/>
</dbReference>